<feature type="binding site" evidence="13">
    <location>
        <position position="257"/>
    </location>
    <ligand>
        <name>sn-glycerol 3-phosphate</name>
        <dbReference type="ChEBI" id="CHEBI:57597"/>
    </ligand>
</feature>
<comment type="subcellular location">
    <subcellularLocation>
        <location evidence="13">Cytoplasm</location>
    </subcellularLocation>
</comment>
<feature type="binding site" evidence="13">
    <location>
        <position position="153"/>
    </location>
    <ligand>
        <name>NADPH</name>
        <dbReference type="ChEBI" id="CHEBI:57783"/>
    </ligand>
</feature>
<dbReference type="GO" id="GO:0046167">
    <property type="term" value="P:glycerol-3-phosphate biosynthetic process"/>
    <property type="evidence" value="ECO:0007669"/>
    <property type="project" value="UniProtKB-UniRule"/>
</dbReference>
<feature type="chain" id="PRO_5038525321" description="Glycerol-3-phosphate dehydrogenase [NAD(P)+]" evidence="18">
    <location>
        <begin position="22"/>
        <end position="345"/>
    </location>
</feature>
<feature type="binding site" evidence="13">
    <location>
        <position position="55"/>
    </location>
    <ligand>
        <name>NADPH</name>
        <dbReference type="ChEBI" id="CHEBI:57783"/>
    </ligand>
</feature>
<feature type="binding site" evidence="16">
    <location>
        <position position="153"/>
    </location>
    <ligand>
        <name>NAD(+)</name>
        <dbReference type="ChEBI" id="CHEBI:57540"/>
    </ligand>
</feature>
<dbReference type="InterPro" id="IPR011128">
    <property type="entry name" value="G3P_DH_NAD-dep_N"/>
</dbReference>
<protein>
    <recommendedName>
        <fullName evidence="11 13">Glycerol-3-phosphate dehydrogenase [NAD(P)+]</fullName>
        <ecNumber evidence="10 13">1.1.1.94</ecNumber>
    </recommendedName>
    <alternativeName>
        <fullName evidence="13">NAD(P)(+)-dependent glycerol-3-phosphate dehydrogenase</fullName>
    </alternativeName>
    <alternativeName>
        <fullName evidence="12 13">NAD(P)H-dependent dihydroxyacetone-phosphate reductase</fullName>
    </alternativeName>
</protein>
<dbReference type="NCBIfam" id="NF000940">
    <property type="entry name" value="PRK00094.1-2"/>
    <property type="match status" value="1"/>
</dbReference>
<feature type="binding site" evidence="13">
    <location>
        <position position="294"/>
    </location>
    <ligand>
        <name>NADPH</name>
        <dbReference type="ChEBI" id="CHEBI:57783"/>
    </ligand>
</feature>
<dbReference type="InterPro" id="IPR006109">
    <property type="entry name" value="G3P_DH_NAD-dep_C"/>
</dbReference>
<feature type="binding site" evidence="16">
    <location>
        <position position="268"/>
    </location>
    <ligand>
        <name>NAD(+)</name>
        <dbReference type="ChEBI" id="CHEBI:57540"/>
    </ligand>
</feature>
<feature type="signal peptide" evidence="18">
    <location>
        <begin position="1"/>
        <end position="21"/>
    </location>
</feature>
<sequence>MSPQIMKVTLLGAGAWGTAMAAQATRHLNEGDVCLWSRSQQQLQDIQKSGENREYLSGIQLPEGLKLESDFAAAIKRLSSDDLLVIATPMSGLSETIAQVLKVAEHPLNIIWLCKGLEPDTALLPHQVVERESKIHSHGITHSYGALSGPSFAREVGAGMPCALTVASKSAKLCEVVQAAFHHGNMRVYSSDDLIGVELGGAIKNVLAIAAGIGDGLDLGLNARAAVLTRGLAEMMRLVKAAGGKSETCMGLTGVGDLILTATGDLSRNRRVGLELAAGKSLSEILASLGHVAEGVLCAQAVGDLAKRLDVEMPITAMMGEVLSGKLRPHDAVKKLMGRDPKIES</sequence>
<dbReference type="PRINTS" id="PR00077">
    <property type="entry name" value="GPDHDRGNASE"/>
</dbReference>
<keyword evidence="2 13" id="KW-0444">Lipid biosynthesis</keyword>
<feature type="binding site" evidence="13">
    <location>
        <position position="267"/>
    </location>
    <ligand>
        <name>sn-glycerol 3-phosphate</name>
        <dbReference type="ChEBI" id="CHEBI:57597"/>
    </ligand>
</feature>
<evidence type="ECO:0000256" key="12">
    <source>
        <dbReference type="ARBA" id="ARBA00080511"/>
    </source>
</evidence>
<keyword evidence="3 13" id="KW-0521">NADP</keyword>
<evidence type="ECO:0000256" key="4">
    <source>
        <dbReference type="ARBA" id="ARBA00023002"/>
    </source>
</evidence>
<evidence type="ECO:0000256" key="2">
    <source>
        <dbReference type="ARBA" id="ARBA00022516"/>
    </source>
</evidence>
<comment type="caution">
    <text evidence="13">Lacks conserved residue(s) required for the propagation of feature annotation.</text>
</comment>
<evidence type="ECO:0000256" key="11">
    <source>
        <dbReference type="ARBA" id="ARBA00069372"/>
    </source>
</evidence>
<dbReference type="GO" id="GO:0008654">
    <property type="term" value="P:phospholipid biosynthetic process"/>
    <property type="evidence" value="ECO:0007669"/>
    <property type="project" value="UniProtKB-KW"/>
</dbReference>
<comment type="pathway">
    <text evidence="13">Membrane lipid metabolism; glycerophospholipid metabolism.</text>
</comment>
<feature type="binding site" evidence="16">
    <location>
        <begin position="12"/>
        <end position="17"/>
    </location>
    <ligand>
        <name>NAD(+)</name>
        <dbReference type="ChEBI" id="CHEBI:57540"/>
    </ligand>
</feature>
<dbReference type="Gene3D" id="1.10.1040.10">
    <property type="entry name" value="N-(1-d-carboxylethyl)-l-norvaline Dehydrogenase, domain 2"/>
    <property type="match status" value="1"/>
</dbReference>
<evidence type="ECO:0000256" key="16">
    <source>
        <dbReference type="PIRSR" id="PIRSR000114-3"/>
    </source>
</evidence>
<evidence type="ECO:0000256" key="17">
    <source>
        <dbReference type="RuleBase" id="RU000437"/>
    </source>
</evidence>
<proteinExistence type="inferred from homology"/>
<dbReference type="Pfam" id="PF01210">
    <property type="entry name" value="NAD_Gly3P_dh_N"/>
    <property type="match status" value="1"/>
</dbReference>
<evidence type="ECO:0000256" key="14">
    <source>
        <dbReference type="PIRSR" id="PIRSR000114-1"/>
    </source>
</evidence>
<dbReference type="Gene3D" id="3.40.50.720">
    <property type="entry name" value="NAD(P)-binding Rossmann-like Domain"/>
    <property type="match status" value="1"/>
</dbReference>
<feature type="binding site" evidence="13">
    <location>
        <position position="16"/>
    </location>
    <ligand>
        <name>NADPH</name>
        <dbReference type="ChEBI" id="CHEBI:57783"/>
    </ligand>
</feature>
<dbReference type="EMBL" id="AP026973">
    <property type="protein sequence ID" value="BDT77995.1"/>
    <property type="molecule type" value="Genomic_DNA"/>
</dbReference>
<evidence type="ECO:0000256" key="5">
    <source>
        <dbReference type="ARBA" id="ARBA00023027"/>
    </source>
</evidence>
<evidence type="ECO:0000256" key="10">
    <source>
        <dbReference type="ARBA" id="ARBA00066687"/>
    </source>
</evidence>
<comment type="catalytic activity">
    <reaction evidence="9">
        <text>sn-glycerol 3-phosphate + NADP(+) = dihydroxyacetone phosphate + NADPH + H(+)</text>
        <dbReference type="Rhea" id="RHEA:11096"/>
        <dbReference type="ChEBI" id="CHEBI:15378"/>
        <dbReference type="ChEBI" id="CHEBI:57597"/>
        <dbReference type="ChEBI" id="CHEBI:57642"/>
        <dbReference type="ChEBI" id="CHEBI:57783"/>
        <dbReference type="ChEBI" id="CHEBI:58349"/>
        <dbReference type="EC" id="1.1.1.94"/>
    </reaction>
    <physiologicalReaction direction="right-to-left" evidence="9">
        <dbReference type="Rhea" id="RHEA:11098"/>
    </physiologicalReaction>
</comment>
<dbReference type="EC" id="1.1.1.94" evidence="10 13"/>
<feature type="domain" description="Glycerol-3-phosphate dehydrogenase NAD-dependent N-terminal" evidence="19">
    <location>
        <begin position="7"/>
        <end position="173"/>
    </location>
</feature>
<dbReference type="FunFam" id="3.40.50.720:FF:000019">
    <property type="entry name" value="Glycerol-3-phosphate dehydrogenase [NAD(P)+]"/>
    <property type="match status" value="1"/>
</dbReference>
<dbReference type="InterPro" id="IPR036291">
    <property type="entry name" value="NAD(P)-bd_dom_sf"/>
</dbReference>
<evidence type="ECO:0000259" key="20">
    <source>
        <dbReference type="Pfam" id="PF07479"/>
    </source>
</evidence>
<dbReference type="GO" id="GO:0005975">
    <property type="term" value="P:carbohydrate metabolic process"/>
    <property type="evidence" value="ECO:0007669"/>
    <property type="project" value="InterPro"/>
</dbReference>
<dbReference type="PROSITE" id="PS00957">
    <property type="entry name" value="NAD_G3PDH"/>
    <property type="match status" value="1"/>
</dbReference>
<feature type="binding site" evidence="15">
    <location>
        <begin position="268"/>
        <end position="269"/>
    </location>
    <ligand>
        <name>substrate</name>
    </ligand>
</feature>
<dbReference type="SUPFAM" id="SSF48179">
    <property type="entry name" value="6-phosphogluconate dehydrogenase C-terminal domain-like"/>
    <property type="match status" value="1"/>
</dbReference>
<evidence type="ECO:0000313" key="21">
    <source>
        <dbReference type="EMBL" id="BDT77995.1"/>
    </source>
</evidence>
<dbReference type="GO" id="GO:0006650">
    <property type="term" value="P:glycerophospholipid metabolic process"/>
    <property type="evidence" value="ECO:0007669"/>
    <property type="project" value="UniProtKB-UniRule"/>
</dbReference>
<feature type="binding site" evidence="13">
    <location>
        <position position="269"/>
    </location>
    <ligand>
        <name>sn-glycerol 3-phosphate</name>
        <dbReference type="ChEBI" id="CHEBI:57597"/>
    </ligand>
</feature>
<feature type="binding site" evidence="15">
    <location>
        <position position="115"/>
    </location>
    <ligand>
        <name>substrate</name>
    </ligand>
</feature>
<name>A0A9C7FB67_9BURK</name>
<evidence type="ECO:0000256" key="18">
    <source>
        <dbReference type="SAM" id="SignalP"/>
    </source>
</evidence>
<keyword evidence="18" id="KW-0732">Signal</keyword>
<dbReference type="PANTHER" id="PTHR11728:SF1">
    <property type="entry name" value="GLYCEROL-3-PHOSPHATE DEHYDROGENASE [NAD(+)] 2, CHLOROPLASTIC"/>
    <property type="match status" value="1"/>
</dbReference>
<feature type="binding site" evidence="13">
    <location>
        <position position="151"/>
    </location>
    <ligand>
        <name>sn-glycerol 3-phosphate</name>
        <dbReference type="ChEBI" id="CHEBI:57597"/>
    </ligand>
</feature>
<comment type="similarity">
    <text evidence="1 13 17">Belongs to the NAD-dependent glycerol-3-phosphate dehydrogenase family.</text>
</comment>
<dbReference type="FunFam" id="1.10.1040.10:FF:000001">
    <property type="entry name" value="Glycerol-3-phosphate dehydrogenase [NAD(P)+]"/>
    <property type="match status" value="1"/>
</dbReference>
<dbReference type="GO" id="GO:0047952">
    <property type="term" value="F:glycerol-3-phosphate dehydrogenase [NAD(P)+] activity"/>
    <property type="evidence" value="ECO:0007669"/>
    <property type="project" value="UniProtKB-UniRule"/>
</dbReference>
<comment type="catalytic activity">
    <reaction evidence="13">
        <text>sn-glycerol 3-phosphate + NAD(+) = dihydroxyacetone phosphate + NADH + H(+)</text>
        <dbReference type="Rhea" id="RHEA:11092"/>
        <dbReference type="ChEBI" id="CHEBI:15378"/>
        <dbReference type="ChEBI" id="CHEBI:57540"/>
        <dbReference type="ChEBI" id="CHEBI:57597"/>
        <dbReference type="ChEBI" id="CHEBI:57642"/>
        <dbReference type="ChEBI" id="CHEBI:57945"/>
        <dbReference type="EC" id="1.1.1.94"/>
    </reaction>
</comment>
<feature type="active site" description="Proton acceptor" evidence="13 14">
    <location>
        <position position="204"/>
    </location>
</feature>
<feature type="binding site" evidence="13">
    <location>
        <position position="292"/>
    </location>
    <ligand>
        <name>NADPH</name>
        <dbReference type="ChEBI" id="CHEBI:57783"/>
    </ligand>
</feature>
<evidence type="ECO:0000259" key="19">
    <source>
        <dbReference type="Pfam" id="PF01210"/>
    </source>
</evidence>
<evidence type="ECO:0000256" key="3">
    <source>
        <dbReference type="ARBA" id="ARBA00022857"/>
    </source>
</evidence>
<accession>A0A9C7FB67</accession>
<dbReference type="GO" id="GO:0046168">
    <property type="term" value="P:glycerol-3-phosphate catabolic process"/>
    <property type="evidence" value="ECO:0007669"/>
    <property type="project" value="InterPro"/>
</dbReference>
<dbReference type="InterPro" id="IPR006168">
    <property type="entry name" value="G3P_DH_NAD-dep"/>
</dbReference>
<keyword evidence="6 13" id="KW-0443">Lipid metabolism</keyword>
<dbReference type="Proteomes" id="UP001211097">
    <property type="component" value="Chromosome"/>
</dbReference>
<dbReference type="InterPro" id="IPR013328">
    <property type="entry name" value="6PGD_dom2"/>
</dbReference>
<dbReference type="Pfam" id="PF07479">
    <property type="entry name" value="NAD_Gly3P_dh_C"/>
    <property type="match status" value="1"/>
</dbReference>
<gene>
    <name evidence="13 21" type="primary">gpsA</name>
    <name evidence="21" type="ORF">PKF023_17980</name>
</gene>
<evidence type="ECO:0000256" key="6">
    <source>
        <dbReference type="ARBA" id="ARBA00023098"/>
    </source>
</evidence>
<evidence type="ECO:0000256" key="1">
    <source>
        <dbReference type="ARBA" id="ARBA00011009"/>
    </source>
</evidence>
<dbReference type="PANTHER" id="PTHR11728">
    <property type="entry name" value="GLYCEROL-3-PHOSPHATE DEHYDROGENASE"/>
    <property type="match status" value="1"/>
</dbReference>
<feature type="binding site" evidence="13">
    <location>
        <position position="268"/>
    </location>
    <ligand>
        <name>NADPH</name>
        <dbReference type="ChEBI" id="CHEBI:57783"/>
    </ligand>
</feature>
<dbReference type="NCBIfam" id="NF000942">
    <property type="entry name" value="PRK00094.1-4"/>
    <property type="match status" value="1"/>
</dbReference>
<dbReference type="PIRSF" id="PIRSF000114">
    <property type="entry name" value="Glycerol-3-P_dh"/>
    <property type="match status" value="1"/>
</dbReference>
<comment type="function">
    <text evidence="13">Catalyzes the reduction of the glycolytic intermediate dihydroxyacetone phosphate (DHAP) to sn-glycerol 3-phosphate (G3P), the key precursor for phospholipid synthesis.</text>
</comment>
<reference evidence="21" key="1">
    <citation type="submission" date="2022-11" db="EMBL/GenBank/DDBJ databases">
        <title>Complete Genome Sequences of three Polynucleobacter sp. Subcluster PnecC Strains KF022, KF023, and KF032 Isolated from a Shallow Eutrophic Lake in Japan.</title>
        <authorList>
            <person name="Ogata Y."/>
            <person name="Watanabe K."/>
            <person name="Takemine S."/>
            <person name="Shindo C."/>
            <person name="Kurokawa R."/>
            <person name="Suda W."/>
        </authorList>
    </citation>
    <scope>NUCLEOTIDE SEQUENCE</scope>
    <source>
        <strain evidence="21">KF023</strain>
    </source>
</reference>
<feature type="binding site" evidence="13">
    <location>
        <position position="268"/>
    </location>
    <ligand>
        <name>sn-glycerol 3-phosphate</name>
        <dbReference type="ChEBI" id="CHEBI:57597"/>
    </ligand>
</feature>
<feature type="domain" description="Glycerol-3-phosphate dehydrogenase NAD-dependent C-terminal" evidence="20">
    <location>
        <begin position="193"/>
        <end position="334"/>
    </location>
</feature>
<evidence type="ECO:0000256" key="7">
    <source>
        <dbReference type="ARBA" id="ARBA00023209"/>
    </source>
</evidence>
<keyword evidence="7 13" id="KW-0594">Phospholipid biosynthesis</keyword>
<keyword evidence="5 13" id="KW-0520">NAD</keyword>
<evidence type="ECO:0000256" key="13">
    <source>
        <dbReference type="HAMAP-Rule" id="MF_00394"/>
    </source>
</evidence>
<feature type="binding site" evidence="13">
    <location>
        <position position="115"/>
    </location>
    <ligand>
        <name>sn-glycerol 3-phosphate</name>
        <dbReference type="ChEBI" id="CHEBI:57597"/>
    </ligand>
</feature>
<evidence type="ECO:0000256" key="15">
    <source>
        <dbReference type="PIRSR" id="PIRSR000114-2"/>
    </source>
</evidence>
<feature type="binding site" evidence="13">
    <location>
        <position position="38"/>
    </location>
    <ligand>
        <name>NADPH</name>
        <dbReference type="ChEBI" id="CHEBI:57783"/>
    </ligand>
</feature>
<keyword evidence="4 13" id="KW-0560">Oxidoreductase</keyword>
<organism evidence="21">
    <name type="scientific">Polynucleobacter yangtzensis</name>
    <dbReference type="NCBI Taxonomy" id="1743159"/>
    <lineage>
        <taxon>Bacteria</taxon>
        <taxon>Pseudomonadati</taxon>
        <taxon>Pseudomonadota</taxon>
        <taxon>Betaproteobacteria</taxon>
        <taxon>Burkholderiales</taxon>
        <taxon>Burkholderiaceae</taxon>
        <taxon>Polynucleobacter</taxon>
    </lineage>
</organism>
<feature type="binding site" evidence="13">
    <location>
        <position position="204"/>
    </location>
    <ligand>
        <name>sn-glycerol 3-phosphate</name>
        <dbReference type="ChEBI" id="CHEBI:57597"/>
    </ligand>
</feature>
<dbReference type="AlphaFoldDB" id="A0A9C7FB67"/>
<dbReference type="HAMAP" id="MF_00394">
    <property type="entry name" value="NAD_Glyc3P_dehydrog"/>
    <property type="match status" value="1"/>
</dbReference>
<evidence type="ECO:0000256" key="8">
    <source>
        <dbReference type="ARBA" id="ARBA00023264"/>
    </source>
</evidence>
<keyword evidence="13" id="KW-0963">Cytoplasm</keyword>
<dbReference type="GO" id="GO:0005829">
    <property type="term" value="C:cytosol"/>
    <property type="evidence" value="ECO:0007669"/>
    <property type="project" value="TreeGrafter"/>
</dbReference>
<dbReference type="KEGG" id="pyt:PKF023_17980"/>
<feature type="binding site" evidence="13">
    <location>
        <position position="115"/>
    </location>
    <ligand>
        <name>NADPH</name>
        <dbReference type="ChEBI" id="CHEBI:57783"/>
    </ligand>
</feature>
<keyword evidence="8 13" id="KW-1208">Phospholipid metabolism</keyword>
<keyword evidence="13" id="KW-0547">Nucleotide-binding</keyword>
<dbReference type="SUPFAM" id="SSF51735">
    <property type="entry name" value="NAD(P)-binding Rossmann-fold domains"/>
    <property type="match status" value="1"/>
</dbReference>
<evidence type="ECO:0000256" key="9">
    <source>
        <dbReference type="ARBA" id="ARBA00052716"/>
    </source>
</evidence>
<dbReference type="GO" id="GO:0051287">
    <property type="term" value="F:NAD binding"/>
    <property type="evidence" value="ECO:0007669"/>
    <property type="project" value="InterPro"/>
</dbReference>
<feature type="binding site" evidence="13">
    <location>
        <position position="149"/>
    </location>
    <ligand>
        <name>sn-glycerol 3-phosphate</name>
        <dbReference type="ChEBI" id="CHEBI:57597"/>
    </ligand>
</feature>
<dbReference type="InterPro" id="IPR008927">
    <property type="entry name" value="6-PGluconate_DH-like_C_sf"/>
</dbReference>